<evidence type="ECO:0000313" key="2">
    <source>
        <dbReference type="EMBL" id="KAK9424831.1"/>
    </source>
</evidence>
<dbReference type="PANTHER" id="PTHR39596">
    <property type="match status" value="1"/>
</dbReference>
<dbReference type="PANTHER" id="PTHR39596:SF4">
    <property type="entry name" value="HET DOMAIN PROTEIN (AFU_ORTHOLOGUE AFUA_3G03140)-RELATED"/>
    <property type="match status" value="1"/>
</dbReference>
<dbReference type="InterPro" id="IPR010730">
    <property type="entry name" value="HET"/>
</dbReference>
<accession>A0ABR2VDC1</accession>
<keyword evidence="3" id="KW-1185">Reference proteome</keyword>
<gene>
    <name evidence="2" type="ORF">SUNI508_13419</name>
</gene>
<dbReference type="Proteomes" id="UP001408356">
    <property type="component" value="Unassembled WGS sequence"/>
</dbReference>
<dbReference type="Pfam" id="PF06985">
    <property type="entry name" value="HET"/>
    <property type="match status" value="1"/>
</dbReference>
<protein>
    <submittedName>
        <fullName evidence="2">Heterokaryon incompatibility domain-containing protein</fullName>
    </submittedName>
</protein>
<reference evidence="2 3" key="1">
    <citation type="journal article" date="2024" name="J. Plant Pathol.">
        <title>Sequence and assembly of the genome of Seiridium unicorne, isolate CBS 538.82, causal agent of cypress canker disease.</title>
        <authorList>
            <person name="Scali E."/>
            <person name="Rocca G.D."/>
            <person name="Danti R."/>
            <person name="Garbelotto M."/>
            <person name="Barberini S."/>
            <person name="Baroncelli R."/>
            <person name="Emiliani G."/>
        </authorList>
    </citation>
    <scope>NUCLEOTIDE SEQUENCE [LARGE SCALE GENOMIC DNA]</scope>
    <source>
        <strain evidence="2 3">BM-138-508</strain>
    </source>
</reference>
<name>A0ABR2VDC1_9PEZI</name>
<comment type="caution">
    <text evidence="2">The sequence shown here is derived from an EMBL/GenBank/DDBJ whole genome shotgun (WGS) entry which is preliminary data.</text>
</comment>
<evidence type="ECO:0000313" key="3">
    <source>
        <dbReference type="Proteomes" id="UP001408356"/>
    </source>
</evidence>
<dbReference type="EMBL" id="JARVKF010000030">
    <property type="protein sequence ID" value="KAK9424831.1"/>
    <property type="molecule type" value="Genomic_DNA"/>
</dbReference>
<sequence>MVKPSTDDVKQSAKALGALCVNPAEGYAALSHVWSQGLGSDKQNRGLDRSLLDQVFDLVEPLKIRWIWTDSLAIPGRSQSLSLDEEEIKAKLINAMSDIYRLAQKVIVIDALVLKLDSGDPLDVAAITCLGSWMIRVWTYREIKLATSTVIARRAGFVGFETMTSELERAAKQETGDDYKVTSRGKYPSLYKTITRLQSHANLGVSLPDISLACGDRCVTDSLDYAQALLPTLNIRWHMGDTITDVMRRIYEAKSVMLPGWFCFMGLREPLILGGHLPRSLDSWIVKLLKPEAGTSVRQFLLELQAGRNSVPRTVGFLSQDTVDKTPESVKEFEMAVQNGTGYLLSDELLTPKAHFSRVGLIVERVPGLVNFKGWVCCTIALGETEEGYNPEMVEWLTLHESRVSACGVEAKAVKDLDCSSHTSAVETEPPHLGFFG</sequence>
<organism evidence="2 3">
    <name type="scientific">Seiridium unicorne</name>
    <dbReference type="NCBI Taxonomy" id="138068"/>
    <lineage>
        <taxon>Eukaryota</taxon>
        <taxon>Fungi</taxon>
        <taxon>Dikarya</taxon>
        <taxon>Ascomycota</taxon>
        <taxon>Pezizomycotina</taxon>
        <taxon>Sordariomycetes</taxon>
        <taxon>Xylariomycetidae</taxon>
        <taxon>Amphisphaeriales</taxon>
        <taxon>Sporocadaceae</taxon>
        <taxon>Seiridium</taxon>
    </lineage>
</organism>
<evidence type="ECO:0000259" key="1">
    <source>
        <dbReference type="Pfam" id="PF06985"/>
    </source>
</evidence>
<feature type="domain" description="Heterokaryon incompatibility" evidence="1">
    <location>
        <begin position="27"/>
        <end position="109"/>
    </location>
</feature>
<proteinExistence type="predicted"/>